<evidence type="ECO:0000313" key="3">
    <source>
        <dbReference type="Proteomes" id="UP000284219"/>
    </source>
</evidence>
<evidence type="ECO:0000313" key="2">
    <source>
        <dbReference type="EMBL" id="RKD26492.1"/>
    </source>
</evidence>
<dbReference type="OrthoDB" id="2428877at2"/>
<gene>
    <name evidence="2" type="ORF">BEP19_16780</name>
</gene>
<protein>
    <submittedName>
        <fullName evidence="2">Uncharacterized protein</fullName>
    </submittedName>
</protein>
<keyword evidence="3" id="KW-1185">Reference proteome</keyword>
<dbReference type="AlphaFoldDB" id="A0A419SQ10"/>
<proteinExistence type="predicted"/>
<sequence length="75" mass="7820">MEGLISTGQSILEWAQQLGLLSAAIAFCIGGYYLILGGDQGRRKSVGWFIGASVGLIVVMGAMGIAQGIDSNIKF</sequence>
<evidence type="ECO:0000256" key="1">
    <source>
        <dbReference type="SAM" id="Phobius"/>
    </source>
</evidence>
<name>A0A419SQ10_9BACL</name>
<dbReference type="RefSeq" id="WP_120188145.1">
    <property type="nucleotide sequence ID" value="NZ_MCHY01000003.1"/>
</dbReference>
<keyword evidence="1" id="KW-1133">Transmembrane helix</keyword>
<reference evidence="2 3" key="1">
    <citation type="submission" date="2016-08" db="EMBL/GenBank/DDBJ databases">
        <title>Novel Firmicute Genomes.</title>
        <authorList>
            <person name="Poppleton D.I."/>
            <person name="Gribaldo S."/>
        </authorList>
    </citation>
    <scope>NUCLEOTIDE SEQUENCE [LARGE SCALE GENOMIC DNA]</scope>
    <source>
        <strain evidence="2 3">RAOx-1</strain>
    </source>
</reference>
<accession>A0A419SQ10</accession>
<comment type="caution">
    <text evidence="2">The sequence shown here is derived from an EMBL/GenBank/DDBJ whole genome shotgun (WGS) entry which is preliminary data.</text>
</comment>
<feature type="transmembrane region" description="Helical" evidence="1">
    <location>
        <begin position="48"/>
        <end position="69"/>
    </location>
</feature>
<dbReference type="Pfam" id="PF18895">
    <property type="entry name" value="T4SS_pilin"/>
    <property type="match status" value="1"/>
</dbReference>
<dbReference type="EMBL" id="MCHY01000003">
    <property type="protein sequence ID" value="RKD26492.1"/>
    <property type="molecule type" value="Genomic_DNA"/>
</dbReference>
<keyword evidence="1" id="KW-0472">Membrane</keyword>
<organism evidence="2 3">
    <name type="scientific">Ammoniphilus oxalaticus</name>
    <dbReference type="NCBI Taxonomy" id="66863"/>
    <lineage>
        <taxon>Bacteria</taxon>
        <taxon>Bacillati</taxon>
        <taxon>Bacillota</taxon>
        <taxon>Bacilli</taxon>
        <taxon>Bacillales</taxon>
        <taxon>Paenibacillaceae</taxon>
        <taxon>Aneurinibacillus group</taxon>
        <taxon>Ammoniphilus</taxon>
    </lineage>
</organism>
<feature type="transmembrane region" description="Helical" evidence="1">
    <location>
        <begin position="14"/>
        <end position="36"/>
    </location>
</feature>
<keyword evidence="1" id="KW-0812">Transmembrane</keyword>
<dbReference type="Proteomes" id="UP000284219">
    <property type="component" value="Unassembled WGS sequence"/>
</dbReference>
<dbReference type="InterPro" id="IPR043993">
    <property type="entry name" value="T4SS_pilin"/>
</dbReference>